<dbReference type="InterPro" id="IPR018490">
    <property type="entry name" value="cNMP-bd_dom_sf"/>
</dbReference>
<dbReference type="RefSeq" id="WP_151143614.1">
    <property type="nucleotide sequence ID" value="NZ_WAGX01000004.1"/>
</dbReference>
<dbReference type="InterPro" id="IPR014710">
    <property type="entry name" value="RmlC-like_jellyroll"/>
</dbReference>
<dbReference type="PROSITE" id="PS50042">
    <property type="entry name" value="CNMP_BINDING_3"/>
    <property type="match status" value="1"/>
</dbReference>
<evidence type="ECO:0000313" key="2">
    <source>
        <dbReference type="EMBL" id="KAB1440174.1"/>
    </source>
</evidence>
<dbReference type="Gene3D" id="2.60.120.10">
    <property type="entry name" value="Jelly Rolls"/>
    <property type="match status" value="1"/>
</dbReference>
<evidence type="ECO:0000313" key="3">
    <source>
        <dbReference type="Proteomes" id="UP000461768"/>
    </source>
</evidence>
<name>A0A7V7QN06_9FIRM</name>
<organism evidence="2 3">
    <name type="scientific">Candidatus Galacturonatibacter soehngenii</name>
    <dbReference type="NCBI Taxonomy" id="2307010"/>
    <lineage>
        <taxon>Bacteria</taxon>
        <taxon>Bacillati</taxon>
        <taxon>Bacillota</taxon>
        <taxon>Clostridia</taxon>
        <taxon>Lachnospirales</taxon>
        <taxon>Lachnospiraceae</taxon>
        <taxon>Candidatus Galacturonatibacter</taxon>
    </lineage>
</organism>
<dbReference type="OrthoDB" id="2043443at2"/>
<protein>
    <submittedName>
        <fullName evidence="2">Cyclic nucleotide-binding domain-containing protein</fullName>
    </submittedName>
</protein>
<dbReference type="SUPFAM" id="SSF51206">
    <property type="entry name" value="cAMP-binding domain-like"/>
    <property type="match status" value="1"/>
</dbReference>
<sequence length="177" mass="20200">MDLSKMNKVGHSKVYDTNNIILDEQCTDTTIYIVLQGEVEVTEKARNSIFHIKTGGYFGGIPIIQDSIRLYTVKALMDQTIVYHIQASTYGSLIDKCPEIYVKIFANLLKHVREGIDELNKTDPVAATLYKLNSIYARINLLKESDLEDMVKDDLNYTVFVMRFLSDLSNKLNLKII</sequence>
<feature type="domain" description="Cyclic nucleotide-binding" evidence="1">
    <location>
        <begin position="1"/>
        <end position="111"/>
    </location>
</feature>
<reference evidence="2 3" key="1">
    <citation type="submission" date="2019-09" db="EMBL/GenBank/DDBJ databases">
        <authorList>
            <person name="Valk L.C."/>
        </authorList>
    </citation>
    <scope>NUCLEOTIDE SEQUENCE [LARGE SCALE GENOMIC DNA]</scope>
    <source>
        <strain evidence="2">GalUA</strain>
    </source>
</reference>
<evidence type="ECO:0000259" key="1">
    <source>
        <dbReference type="PROSITE" id="PS50042"/>
    </source>
</evidence>
<keyword evidence="3" id="KW-1185">Reference proteome</keyword>
<reference evidence="2 3" key="2">
    <citation type="submission" date="2020-02" db="EMBL/GenBank/DDBJ databases">
        <title>Candidatus Galacturonibacter soehngenii shows hetero-acetogenic catabolism of galacturonic acid but lacks a canonical carbon monoxide dehydrogenase/acetyl-CoA synthase complex.</title>
        <authorList>
            <person name="Diender M."/>
            <person name="Stouten G.R."/>
            <person name="Petersen J.F."/>
            <person name="Nielsen P.H."/>
            <person name="Dueholm M.S."/>
            <person name="Pronk J.T."/>
            <person name="Van Loosdrecht M.C.M."/>
        </authorList>
    </citation>
    <scope>NUCLEOTIDE SEQUENCE [LARGE SCALE GENOMIC DNA]</scope>
    <source>
        <strain evidence="2">GalUA</strain>
    </source>
</reference>
<dbReference type="CDD" id="cd00038">
    <property type="entry name" value="CAP_ED"/>
    <property type="match status" value="1"/>
</dbReference>
<dbReference type="EMBL" id="WAGX01000004">
    <property type="protein sequence ID" value="KAB1440174.1"/>
    <property type="molecule type" value="Genomic_DNA"/>
</dbReference>
<dbReference type="Pfam" id="PF00027">
    <property type="entry name" value="cNMP_binding"/>
    <property type="match status" value="1"/>
</dbReference>
<accession>A0A7V7QN06</accession>
<dbReference type="Proteomes" id="UP000461768">
    <property type="component" value="Unassembled WGS sequence"/>
</dbReference>
<gene>
    <name evidence="2" type="ORF">F7O84_07310</name>
</gene>
<comment type="caution">
    <text evidence="2">The sequence shown here is derived from an EMBL/GenBank/DDBJ whole genome shotgun (WGS) entry which is preliminary data.</text>
</comment>
<proteinExistence type="predicted"/>
<dbReference type="AlphaFoldDB" id="A0A7V7QN06"/>
<dbReference type="InterPro" id="IPR000595">
    <property type="entry name" value="cNMP-bd_dom"/>
</dbReference>